<keyword evidence="2" id="KW-1185">Reference proteome</keyword>
<evidence type="ECO:0000313" key="1">
    <source>
        <dbReference type="EMBL" id="MET6996932.1"/>
    </source>
</evidence>
<organism evidence="1 2">
    <name type="scientific">Chitinophaga defluvii</name>
    <dbReference type="NCBI Taxonomy" id="3163343"/>
    <lineage>
        <taxon>Bacteria</taxon>
        <taxon>Pseudomonadati</taxon>
        <taxon>Bacteroidota</taxon>
        <taxon>Chitinophagia</taxon>
        <taxon>Chitinophagales</taxon>
        <taxon>Chitinophagaceae</taxon>
        <taxon>Chitinophaga</taxon>
    </lineage>
</organism>
<reference evidence="1 2" key="1">
    <citation type="submission" date="2024-06" db="EMBL/GenBank/DDBJ databases">
        <title>Chitinophaga defluvii sp. nov., isolated from municipal sewage.</title>
        <authorList>
            <person name="Zhang L."/>
        </authorList>
    </citation>
    <scope>NUCLEOTIDE SEQUENCE [LARGE SCALE GENOMIC DNA]</scope>
    <source>
        <strain evidence="1 2">H8</strain>
    </source>
</reference>
<gene>
    <name evidence="1" type="ORF">ABR189_06115</name>
</gene>
<dbReference type="RefSeq" id="WP_354659573.1">
    <property type="nucleotide sequence ID" value="NZ_JBEXAC010000001.1"/>
</dbReference>
<comment type="caution">
    <text evidence="1">The sequence shown here is derived from an EMBL/GenBank/DDBJ whole genome shotgun (WGS) entry which is preliminary data.</text>
</comment>
<evidence type="ECO:0008006" key="3">
    <source>
        <dbReference type="Google" id="ProtNLM"/>
    </source>
</evidence>
<accession>A0ABV2T1M2</accession>
<sequence>MKKLLLSAAVLFFFGASVILTTMSYQKEAKAESPIVYAPLTLYTKDVRGQSSEIWLIANNDITKQQKINITLPAGQLIAPQAKLDRDASRVVFVTMDANEKETGIYSCTITGSDVRKIADAPTGTNNGITLQDAY</sequence>
<proteinExistence type="predicted"/>
<protein>
    <recommendedName>
        <fullName evidence="3">Ig-like domain-containing protein</fullName>
    </recommendedName>
</protein>
<dbReference type="Proteomes" id="UP001549749">
    <property type="component" value="Unassembled WGS sequence"/>
</dbReference>
<name>A0ABV2T1M2_9BACT</name>
<dbReference type="EMBL" id="JBEXAC010000001">
    <property type="protein sequence ID" value="MET6996932.1"/>
    <property type="molecule type" value="Genomic_DNA"/>
</dbReference>
<evidence type="ECO:0000313" key="2">
    <source>
        <dbReference type="Proteomes" id="UP001549749"/>
    </source>
</evidence>